<organism evidence="3 4">
    <name type="scientific">Trichomonas vaginalis (strain ATCC PRA-98 / G3)</name>
    <dbReference type="NCBI Taxonomy" id="412133"/>
    <lineage>
        <taxon>Eukaryota</taxon>
        <taxon>Metamonada</taxon>
        <taxon>Parabasalia</taxon>
        <taxon>Trichomonadida</taxon>
        <taxon>Trichomonadidae</taxon>
        <taxon>Trichomonas</taxon>
    </lineage>
</organism>
<dbReference type="OrthoDB" id="10653382at2759"/>
<dbReference type="SMR" id="A2E956"/>
<reference evidence="3" key="2">
    <citation type="journal article" date="2007" name="Science">
        <title>Draft genome sequence of the sexually transmitted pathogen Trichomonas vaginalis.</title>
        <authorList>
            <person name="Carlton J.M."/>
            <person name="Hirt R.P."/>
            <person name="Silva J.C."/>
            <person name="Delcher A.L."/>
            <person name="Schatz M."/>
            <person name="Zhao Q."/>
            <person name="Wortman J.R."/>
            <person name="Bidwell S.L."/>
            <person name="Alsmark U.C.M."/>
            <person name="Besteiro S."/>
            <person name="Sicheritz-Ponten T."/>
            <person name="Noel C.J."/>
            <person name="Dacks J.B."/>
            <person name="Foster P.G."/>
            <person name="Simillion C."/>
            <person name="Van de Peer Y."/>
            <person name="Miranda-Saavedra D."/>
            <person name="Barton G.J."/>
            <person name="Westrop G.D."/>
            <person name="Mueller S."/>
            <person name="Dessi D."/>
            <person name="Fiori P.L."/>
            <person name="Ren Q."/>
            <person name="Paulsen I."/>
            <person name="Zhang H."/>
            <person name="Bastida-Corcuera F.D."/>
            <person name="Simoes-Barbosa A."/>
            <person name="Brown M.T."/>
            <person name="Hayes R.D."/>
            <person name="Mukherjee M."/>
            <person name="Okumura C.Y."/>
            <person name="Schneider R."/>
            <person name="Smith A.J."/>
            <person name="Vanacova S."/>
            <person name="Villalvazo M."/>
            <person name="Haas B.J."/>
            <person name="Pertea M."/>
            <person name="Feldblyum T.V."/>
            <person name="Utterback T.R."/>
            <person name="Shu C.L."/>
            <person name="Osoegawa K."/>
            <person name="de Jong P.J."/>
            <person name="Hrdy I."/>
            <person name="Horvathova L."/>
            <person name="Zubacova Z."/>
            <person name="Dolezal P."/>
            <person name="Malik S.B."/>
            <person name="Logsdon J.M. Jr."/>
            <person name="Henze K."/>
            <person name="Gupta A."/>
            <person name="Wang C.C."/>
            <person name="Dunne R.L."/>
            <person name="Upcroft J.A."/>
            <person name="Upcroft P."/>
            <person name="White O."/>
            <person name="Salzberg S.L."/>
            <person name="Tang P."/>
            <person name="Chiu C.-H."/>
            <person name="Lee Y.-S."/>
            <person name="Embley T.M."/>
            <person name="Coombs G.H."/>
            <person name="Mottram J.C."/>
            <person name="Tachezy J."/>
            <person name="Fraser-Liggett C.M."/>
            <person name="Johnson P.J."/>
        </authorList>
    </citation>
    <scope>NUCLEOTIDE SEQUENCE [LARGE SCALE GENOMIC DNA]</scope>
    <source>
        <strain evidence="3">G3</strain>
    </source>
</reference>
<keyword evidence="4" id="KW-1185">Reference proteome</keyword>
<evidence type="ECO:0000313" key="3">
    <source>
        <dbReference type="EMBL" id="EAY10850.1"/>
    </source>
</evidence>
<dbReference type="Gene3D" id="3.10.450.50">
    <property type="match status" value="1"/>
</dbReference>
<sequence length="220" mass="25701">MSEQKQSNYSKKPYKGRQDQRPYPNKQYSKYPKKEEEEDIKEDDISDESDDYDQPDLRHGEQCYVLGQFKSLVIDPKAFPTNPFIINFLHTSWYNIRQIHKYYDVGSQFSVSVDHSKNFPAMREYEQYTTNLITGQQCVAHGGPEIADLQFHLFPKGFFAHVMSMNYRNFDNDIFAVVLHGVFLGITSHVFGFDRSFTIQAAELGFSILSDHLYIHYPPN</sequence>
<accession>A2E956</accession>
<protein>
    <recommendedName>
        <fullName evidence="2">Nuclear transport factor 2 domain-containing protein</fullName>
    </recommendedName>
</protein>
<name>A2E956_TRIV3</name>
<reference evidence="3" key="1">
    <citation type="submission" date="2006-10" db="EMBL/GenBank/DDBJ databases">
        <authorList>
            <person name="Amadeo P."/>
            <person name="Zhao Q."/>
            <person name="Wortman J."/>
            <person name="Fraser-Liggett C."/>
            <person name="Carlton J."/>
        </authorList>
    </citation>
    <scope>NUCLEOTIDE SEQUENCE</scope>
    <source>
        <strain evidence="3">G3</strain>
    </source>
</reference>
<dbReference type="InterPro" id="IPR002075">
    <property type="entry name" value="NTF2_dom"/>
</dbReference>
<feature type="region of interest" description="Disordered" evidence="1">
    <location>
        <begin position="1"/>
        <end position="57"/>
    </location>
</feature>
<dbReference type="KEGG" id="tva:4768787"/>
<feature type="compositionally biased region" description="Polar residues" evidence="1">
    <location>
        <begin position="1"/>
        <end position="10"/>
    </location>
</feature>
<dbReference type="VEuPathDB" id="TrichDB:TVAGG3_0542540"/>
<proteinExistence type="predicted"/>
<dbReference type="Pfam" id="PF22602">
    <property type="entry name" value="NXF_NTF2"/>
    <property type="match status" value="1"/>
</dbReference>
<evidence type="ECO:0000259" key="2">
    <source>
        <dbReference type="Pfam" id="PF22602"/>
    </source>
</evidence>
<dbReference type="Proteomes" id="UP000001542">
    <property type="component" value="Unassembled WGS sequence"/>
</dbReference>
<dbReference type="InParanoid" id="A2E956"/>
<dbReference type="SUPFAM" id="SSF54427">
    <property type="entry name" value="NTF2-like"/>
    <property type="match status" value="1"/>
</dbReference>
<evidence type="ECO:0000256" key="1">
    <source>
        <dbReference type="SAM" id="MobiDB-lite"/>
    </source>
</evidence>
<dbReference type="InterPro" id="IPR032710">
    <property type="entry name" value="NTF2-like_dom_sf"/>
</dbReference>
<dbReference type="VEuPathDB" id="TrichDB:TVAG_258520"/>
<dbReference type="RefSeq" id="XP_001323073.1">
    <property type="nucleotide sequence ID" value="XM_001323038.1"/>
</dbReference>
<feature type="compositionally biased region" description="Acidic residues" evidence="1">
    <location>
        <begin position="36"/>
        <end position="54"/>
    </location>
</feature>
<gene>
    <name evidence="3" type="ORF">TVAG_258520</name>
</gene>
<dbReference type="EMBL" id="DS113331">
    <property type="protein sequence ID" value="EAY10850.1"/>
    <property type="molecule type" value="Genomic_DNA"/>
</dbReference>
<evidence type="ECO:0000313" key="4">
    <source>
        <dbReference type="Proteomes" id="UP000001542"/>
    </source>
</evidence>
<dbReference type="AlphaFoldDB" id="A2E956"/>
<feature type="domain" description="Nuclear transport factor 2" evidence="2">
    <location>
        <begin position="84"/>
        <end position="216"/>
    </location>
</feature>